<reference evidence="3 4" key="1">
    <citation type="submission" date="2017-10" db="EMBL/GenBank/DDBJ databases">
        <title>The draft genome sequence of Lewinella nigricans NBRC 102662.</title>
        <authorList>
            <person name="Wang K."/>
        </authorList>
    </citation>
    <scope>NUCLEOTIDE SEQUENCE [LARGE SCALE GENOMIC DNA]</scope>
    <source>
        <strain evidence="3 4">NBRC 102662</strain>
    </source>
</reference>
<accession>A0A2D0N9G9</accession>
<evidence type="ECO:0000256" key="2">
    <source>
        <dbReference type="SAM" id="SignalP"/>
    </source>
</evidence>
<dbReference type="PANTHER" id="PTHR36842">
    <property type="entry name" value="PROTEIN TOLB HOMOLOG"/>
    <property type="match status" value="1"/>
</dbReference>
<sequence length="368" mass="40358">MKRSFWLLVLAIAIVSCQSAGKEVSEEMADTGEVAVDSLRYEGEAHISNIRQLTFGGDNAEAYFSFDDSKLVFQATNPNWGAECDQIFYMPVSGTDGSQPPLLSTGEGRTTCAFFMPGDTSVLYASTHAADAACPEAPRTLNGKYVWPVFPTFDIYISNLQGEVIQQLTDEPGYDAEATLSPDGSKIVFTSDRSGDLELYTMNVDGTDVRQITDSLGYDGGAFFSPDGSKLVWRASRPKTDEAVKVYKDLLAEGMVQPTDMEIYIANVDGSDVKRLTSLGKANWAPYFHPSGEKILFSSNHHSPEGGRPQFNLFAMNLDGTGLEQITFDSVFDAFPMFSRDGKKLIFASNRNNGGTRDTNLFLADWND</sequence>
<feature type="signal peptide" evidence="2">
    <location>
        <begin position="1"/>
        <end position="22"/>
    </location>
</feature>
<proteinExistence type="inferred from homology"/>
<dbReference type="Proteomes" id="UP000223913">
    <property type="component" value="Unassembled WGS sequence"/>
</dbReference>
<dbReference type="InterPro" id="IPR011659">
    <property type="entry name" value="WD40"/>
</dbReference>
<name>A0A2D0N9G9_FLAN2</name>
<dbReference type="Gene3D" id="2.120.10.30">
    <property type="entry name" value="TolB, C-terminal domain"/>
    <property type="match status" value="2"/>
</dbReference>
<dbReference type="Pfam" id="PF07676">
    <property type="entry name" value="PD40"/>
    <property type="match status" value="4"/>
</dbReference>
<dbReference type="RefSeq" id="WP_099151567.1">
    <property type="nucleotide sequence ID" value="NZ_PDUD01000023.1"/>
</dbReference>
<comment type="caution">
    <text evidence="3">The sequence shown here is derived from an EMBL/GenBank/DDBJ whole genome shotgun (WGS) entry which is preliminary data.</text>
</comment>
<evidence type="ECO:0000256" key="1">
    <source>
        <dbReference type="ARBA" id="ARBA00009820"/>
    </source>
</evidence>
<organism evidence="3 4">
    <name type="scientific">Flavilitoribacter nigricans (strain ATCC 23147 / DSM 23189 / NBRC 102662 / NCIMB 1420 / SS-2)</name>
    <name type="common">Lewinella nigricans</name>
    <dbReference type="NCBI Taxonomy" id="1122177"/>
    <lineage>
        <taxon>Bacteria</taxon>
        <taxon>Pseudomonadati</taxon>
        <taxon>Bacteroidota</taxon>
        <taxon>Saprospiria</taxon>
        <taxon>Saprospirales</taxon>
        <taxon>Lewinellaceae</taxon>
        <taxon>Flavilitoribacter</taxon>
    </lineage>
</organism>
<dbReference type="OrthoDB" id="9815657at2"/>
<protein>
    <submittedName>
        <fullName evidence="3">Uncharacterized protein</fullName>
    </submittedName>
</protein>
<dbReference type="PROSITE" id="PS51257">
    <property type="entry name" value="PROKAR_LIPOPROTEIN"/>
    <property type="match status" value="1"/>
</dbReference>
<feature type="chain" id="PRO_5012655046" evidence="2">
    <location>
        <begin position="23"/>
        <end position="368"/>
    </location>
</feature>
<gene>
    <name evidence="3" type="ORF">CRP01_18505</name>
</gene>
<dbReference type="EMBL" id="PDUD01000023">
    <property type="protein sequence ID" value="PHN05020.1"/>
    <property type="molecule type" value="Genomic_DNA"/>
</dbReference>
<dbReference type="SUPFAM" id="SSF82171">
    <property type="entry name" value="DPP6 N-terminal domain-like"/>
    <property type="match status" value="1"/>
</dbReference>
<keyword evidence="2" id="KW-0732">Signal</keyword>
<comment type="similarity">
    <text evidence="1">Belongs to the TolB family.</text>
</comment>
<evidence type="ECO:0000313" key="3">
    <source>
        <dbReference type="EMBL" id="PHN05020.1"/>
    </source>
</evidence>
<keyword evidence="4" id="KW-1185">Reference proteome</keyword>
<dbReference type="InterPro" id="IPR011042">
    <property type="entry name" value="6-blade_b-propeller_TolB-like"/>
</dbReference>
<dbReference type="PANTHER" id="PTHR36842:SF1">
    <property type="entry name" value="PROTEIN TOLB"/>
    <property type="match status" value="1"/>
</dbReference>
<dbReference type="AlphaFoldDB" id="A0A2D0N9G9"/>
<evidence type="ECO:0000313" key="4">
    <source>
        <dbReference type="Proteomes" id="UP000223913"/>
    </source>
</evidence>